<keyword evidence="3" id="KW-1185">Reference proteome</keyword>
<dbReference type="Proteomes" id="UP000249746">
    <property type="component" value="Unassembled WGS sequence"/>
</dbReference>
<keyword evidence="1" id="KW-0175">Coiled coil</keyword>
<dbReference type="AlphaFoldDB" id="A0A2W6MRD6"/>
<dbReference type="SUPFAM" id="SSF58104">
    <property type="entry name" value="Methyl-accepting chemotaxis protein (MCP) signaling domain"/>
    <property type="match status" value="1"/>
</dbReference>
<protein>
    <submittedName>
        <fullName evidence="2">Methyl-accepting chemotaxis protein</fullName>
    </submittedName>
</protein>
<evidence type="ECO:0000313" key="3">
    <source>
        <dbReference type="Proteomes" id="UP000249746"/>
    </source>
</evidence>
<feature type="coiled-coil region" evidence="1">
    <location>
        <begin position="33"/>
        <end position="60"/>
    </location>
</feature>
<comment type="caution">
    <text evidence="2">The sequence shown here is derived from an EMBL/GenBank/DDBJ whole genome shotgun (WGS) entry which is preliminary data.</text>
</comment>
<reference evidence="2 3" key="1">
    <citation type="submission" date="2017-03" db="EMBL/GenBank/DDBJ databases">
        <title>Genomic and clinical evidence uncovers the enterohepatic species Helicobacter valdiviensis as a potential human intestinal pathogen.</title>
        <authorList>
            <person name="Fresia P."/>
            <person name="Jara R."/>
            <person name="Sierra R."/>
            <person name="Ferres I."/>
            <person name="Greif G."/>
            <person name="Iraola G."/>
            <person name="Collado L."/>
        </authorList>
    </citation>
    <scope>NUCLEOTIDE SEQUENCE [LARGE SCALE GENOMIC DNA]</scope>
    <source>
        <strain evidence="2 3">WBE14</strain>
    </source>
</reference>
<organism evidence="2 3">
    <name type="scientific">Helicobacter valdiviensis</name>
    <dbReference type="NCBI Taxonomy" id="1458358"/>
    <lineage>
        <taxon>Bacteria</taxon>
        <taxon>Pseudomonadati</taxon>
        <taxon>Campylobacterota</taxon>
        <taxon>Epsilonproteobacteria</taxon>
        <taxon>Campylobacterales</taxon>
        <taxon>Helicobacteraceae</taxon>
        <taxon>Helicobacter</taxon>
    </lineage>
</organism>
<name>A0A2W6MRD6_9HELI</name>
<dbReference type="Gene3D" id="1.10.287.950">
    <property type="entry name" value="Methyl-accepting chemotaxis protein"/>
    <property type="match status" value="1"/>
</dbReference>
<sequence length="195" mass="21392">GFFSYLNHESKNAPKPINVKSNDEFGIMAKAINTNIEKTKNNLEQDAKLVEESLSVIERTRSGYADRKITLNGSSPNLNTLRDSVNQLMDLLATAIGKDLPELNRVFDSFIKLDFSTEVKDAKGRVEVVTNTLGEEIKAMLRASASFAQDLAKQSEELKISMEKLTSGSQTQASSLQQSAAAIEEISSSMQNVSD</sequence>
<evidence type="ECO:0000256" key="1">
    <source>
        <dbReference type="SAM" id="Coils"/>
    </source>
</evidence>
<accession>A0A2W6MRD6</accession>
<dbReference type="EMBL" id="NBIU01000117">
    <property type="protein sequence ID" value="PZT47125.1"/>
    <property type="molecule type" value="Genomic_DNA"/>
</dbReference>
<gene>
    <name evidence="2" type="ORF">B6S12_10750</name>
</gene>
<feature type="non-terminal residue" evidence="2">
    <location>
        <position position="1"/>
    </location>
</feature>
<proteinExistence type="predicted"/>
<feature type="non-terminal residue" evidence="2">
    <location>
        <position position="195"/>
    </location>
</feature>
<evidence type="ECO:0000313" key="2">
    <source>
        <dbReference type="EMBL" id="PZT47125.1"/>
    </source>
</evidence>